<feature type="region of interest" description="Disordered" evidence="1">
    <location>
        <begin position="161"/>
        <end position="553"/>
    </location>
</feature>
<feature type="compositionally biased region" description="Low complexity" evidence="1">
    <location>
        <begin position="425"/>
        <end position="434"/>
    </location>
</feature>
<dbReference type="OrthoDB" id="2507024at2759"/>
<feature type="region of interest" description="Disordered" evidence="1">
    <location>
        <begin position="565"/>
        <end position="611"/>
    </location>
</feature>
<organism evidence="2 3">
    <name type="scientific">Cronartium quercuum f. sp. fusiforme G11</name>
    <dbReference type="NCBI Taxonomy" id="708437"/>
    <lineage>
        <taxon>Eukaryota</taxon>
        <taxon>Fungi</taxon>
        <taxon>Dikarya</taxon>
        <taxon>Basidiomycota</taxon>
        <taxon>Pucciniomycotina</taxon>
        <taxon>Pucciniomycetes</taxon>
        <taxon>Pucciniales</taxon>
        <taxon>Coleosporiaceae</taxon>
        <taxon>Cronartium</taxon>
    </lineage>
</organism>
<name>A0A9P6NLC6_9BASI</name>
<feature type="compositionally biased region" description="Polar residues" evidence="1">
    <location>
        <begin position="15"/>
        <end position="33"/>
    </location>
</feature>
<feature type="region of interest" description="Disordered" evidence="1">
    <location>
        <begin position="1"/>
        <end position="60"/>
    </location>
</feature>
<feature type="compositionally biased region" description="Pro residues" evidence="1">
    <location>
        <begin position="181"/>
        <end position="191"/>
    </location>
</feature>
<accession>A0A9P6NLC6</accession>
<feature type="compositionally biased region" description="Basic and acidic residues" evidence="1">
    <location>
        <begin position="1"/>
        <end position="10"/>
    </location>
</feature>
<feature type="compositionally biased region" description="Polar residues" evidence="1">
    <location>
        <begin position="440"/>
        <end position="449"/>
    </location>
</feature>
<feature type="compositionally biased region" description="Basic and acidic residues" evidence="1">
    <location>
        <begin position="271"/>
        <end position="288"/>
    </location>
</feature>
<feature type="compositionally biased region" description="Acidic residues" evidence="1">
    <location>
        <begin position="308"/>
        <end position="318"/>
    </location>
</feature>
<feature type="region of interest" description="Disordered" evidence="1">
    <location>
        <begin position="634"/>
        <end position="728"/>
    </location>
</feature>
<dbReference type="EMBL" id="MU167230">
    <property type="protein sequence ID" value="KAG0149175.1"/>
    <property type="molecule type" value="Genomic_DNA"/>
</dbReference>
<feature type="compositionally biased region" description="Low complexity" evidence="1">
    <location>
        <begin position="192"/>
        <end position="210"/>
    </location>
</feature>
<feature type="compositionally biased region" description="Polar residues" evidence="1">
    <location>
        <begin position="671"/>
        <end position="695"/>
    </location>
</feature>
<reference evidence="2" key="1">
    <citation type="submission" date="2013-11" db="EMBL/GenBank/DDBJ databases">
        <title>Genome sequence of the fusiform rust pathogen reveals effectors for host alternation and coevolution with pine.</title>
        <authorList>
            <consortium name="DOE Joint Genome Institute"/>
            <person name="Smith K."/>
            <person name="Pendleton A."/>
            <person name="Kubisiak T."/>
            <person name="Anderson C."/>
            <person name="Salamov A."/>
            <person name="Aerts A."/>
            <person name="Riley R."/>
            <person name="Clum A."/>
            <person name="Lindquist E."/>
            <person name="Ence D."/>
            <person name="Campbell M."/>
            <person name="Kronenberg Z."/>
            <person name="Feau N."/>
            <person name="Dhillon B."/>
            <person name="Hamelin R."/>
            <person name="Burleigh J."/>
            <person name="Smith J."/>
            <person name="Yandell M."/>
            <person name="Nelson C."/>
            <person name="Grigoriev I."/>
            <person name="Davis J."/>
        </authorList>
    </citation>
    <scope>NUCLEOTIDE SEQUENCE</scope>
    <source>
        <strain evidence="2">G11</strain>
    </source>
</reference>
<dbReference type="AlphaFoldDB" id="A0A9P6NLC6"/>
<gene>
    <name evidence="2" type="ORF">CROQUDRAFT_352082</name>
</gene>
<feature type="compositionally biased region" description="Basic and acidic residues" evidence="1">
    <location>
        <begin position="229"/>
        <end position="238"/>
    </location>
</feature>
<feature type="compositionally biased region" description="Basic and acidic residues" evidence="1">
    <location>
        <begin position="333"/>
        <end position="353"/>
    </location>
</feature>
<feature type="compositionally biased region" description="Basic and acidic residues" evidence="1">
    <location>
        <begin position="403"/>
        <end position="424"/>
    </location>
</feature>
<protein>
    <submittedName>
        <fullName evidence="2">Uncharacterized protein</fullName>
    </submittedName>
</protein>
<keyword evidence="3" id="KW-1185">Reference proteome</keyword>
<feature type="region of interest" description="Disordered" evidence="1">
    <location>
        <begin position="84"/>
        <end position="127"/>
    </location>
</feature>
<feature type="compositionally biased region" description="Polar residues" evidence="1">
    <location>
        <begin position="368"/>
        <end position="378"/>
    </location>
</feature>
<evidence type="ECO:0000256" key="1">
    <source>
        <dbReference type="SAM" id="MobiDB-lite"/>
    </source>
</evidence>
<evidence type="ECO:0000313" key="3">
    <source>
        <dbReference type="Proteomes" id="UP000886653"/>
    </source>
</evidence>
<comment type="caution">
    <text evidence="2">The sequence shown here is derived from an EMBL/GenBank/DDBJ whole genome shotgun (WGS) entry which is preliminary data.</text>
</comment>
<feature type="compositionally biased region" description="Polar residues" evidence="1">
    <location>
        <begin position="702"/>
        <end position="718"/>
    </location>
</feature>
<feature type="compositionally biased region" description="Basic and acidic residues" evidence="1">
    <location>
        <begin position="379"/>
        <end position="392"/>
    </location>
</feature>
<feature type="compositionally biased region" description="Polar residues" evidence="1">
    <location>
        <begin position="804"/>
        <end position="827"/>
    </location>
</feature>
<dbReference type="Proteomes" id="UP000886653">
    <property type="component" value="Unassembled WGS sequence"/>
</dbReference>
<evidence type="ECO:0000313" key="2">
    <source>
        <dbReference type="EMBL" id="KAG0149175.1"/>
    </source>
</evidence>
<proteinExistence type="predicted"/>
<sequence length="843" mass="91787">MDHSAAEHKTRPPLSFTQVASLPRNSKTSSIKRISSAWKPQGTPTQKNAPRHSLDITPTKTVVPPALVTDVPLLKRTSTTDLSQLHRQASTSSVSLSSLHKVNVRPNRTGSNGSLDPKVSKVRVRDRSKELDLAKIEEPASLSRSKKLMSMKEKNERILANINATISPPTSPAKSYRVPSSEPPLPPPPPSSDSSSASSSTSSDTDADSLAFKTVLSPAAPPHPTPHSEQVHHSDSDSLRIPNQSGLIPFAQGLSPSPRKISSSNISNFKPDGKSPKMEEDGRDEDLRLGSVRGKRADQRRSIIGFGLDEDEEADGKDDELAKVAKTSAGKQGKQEESDRTLTYKAEDTEKELQGSMRRITACKDARASNQLSSGSNQDAHESSHGETEARSTDSQLLSSSGLRDRDGQSEQADIPDRIRHPSESRSLTSSSETIGKGMTTGSQGSFTPPSRHHSYCHSEYEFQAAEDEDEGWNVGRRLKPSEAEEDDMLTPVKKARRPGMLRHSSSVDDVAGHHHHHHHDERPRSVLAPASSTFSRGSAPNGRTFVHQLSSSHDLRASQSVLRGLLPSPSRPAHAQGTRPGRASSLAFEPDYRHPPDFHSTSISSHHRLLHQPTDEWDARDARQNSIFPTTTANTTTQHQQGLPAMNGSPPPSHLNYSRRSRPGLPQHFIQPSRTSESSTPYRSPILSGSSNARTPDRSLRTSPVRSQTLAHAQPSPSRYGRGSDSIGRGIESAMSFYDPAVGQSSGALSAFRSKHSSLTTTDDYSAFERSHSVSGGVYDPRNLTTGRLGHSRRTGSDEEGPQSLTTSQRHSVVGSGSDSRWTRNASGQFRRTATINWYAEQ</sequence>
<feature type="compositionally biased region" description="Polar residues" evidence="1">
    <location>
        <begin position="393"/>
        <end position="402"/>
    </location>
</feature>
<feature type="compositionally biased region" description="Low complexity" evidence="1">
    <location>
        <begin position="90"/>
        <end position="99"/>
    </location>
</feature>
<feature type="region of interest" description="Disordered" evidence="1">
    <location>
        <begin position="773"/>
        <end position="827"/>
    </location>
</feature>